<dbReference type="HOGENOM" id="CLU_001042_4_1_1"/>
<dbReference type="SUPFAM" id="SSF57997">
    <property type="entry name" value="Tropomyosin"/>
    <property type="match status" value="1"/>
</dbReference>
<dbReference type="Proteomes" id="UP000006790">
    <property type="component" value="Chromosome 4"/>
</dbReference>
<evidence type="ECO:0000256" key="6">
    <source>
        <dbReference type="ARBA" id="ARBA00022840"/>
    </source>
</evidence>
<evidence type="ECO:0000259" key="14">
    <source>
        <dbReference type="SMART" id="SM00968"/>
    </source>
</evidence>
<keyword evidence="9 11" id="KW-0539">Nucleus</keyword>
<keyword evidence="8" id="KW-0226">DNA condensation</keyword>
<feature type="region of interest" description="Disordered" evidence="13">
    <location>
        <begin position="1"/>
        <end position="74"/>
    </location>
</feature>
<dbReference type="PANTHER" id="PTHR18937:SF172">
    <property type="entry name" value="STRUCTURAL MAINTENANCE OF CHROMOSOMES PROTEIN"/>
    <property type="match status" value="1"/>
</dbReference>
<protein>
    <recommendedName>
        <fullName evidence="11">Structural maintenance of chromosomes protein</fullName>
    </recommendedName>
</protein>
<dbReference type="InterPro" id="IPR010935">
    <property type="entry name" value="SMC_hinge"/>
</dbReference>
<keyword evidence="6" id="KW-0067">ATP-binding</keyword>
<organism evidence="15 16">
    <name type="scientific">Eremothecium cymbalariae (strain CBS 270.75 / DBVPG 7215 / KCTC 17166 / NRRL Y-17582)</name>
    <name type="common">Yeast</name>
    <dbReference type="NCBI Taxonomy" id="931890"/>
    <lineage>
        <taxon>Eukaryota</taxon>
        <taxon>Fungi</taxon>
        <taxon>Dikarya</taxon>
        <taxon>Ascomycota</taxon>
        <taxon>Saccharomycotina</taxon>
        <taxon>Saccharomycetes</taxon>
        <taxon>Saccharomycetales</taxon>
        <taxon>Saccharomycetaceae</taxon>
        <taxon>Eremothecium</taxon>
    </lineage>
</organism>
<evidence type="ECO:0000256" key="10">
    <source>
        <dbReference type="ARBA" id="ARBA00023306"/>
    </source>
</evidence>
<keyword evidence="10" id="KW-0131">Cell cycle</keyword>
<dbReference type="InterPro" id="IPR024704">
    <property type="entry name" value="SMC"/>
</dbReference>
<keyword evidence="3" id="KW-0132">Cell division</keyword>
<dbReference type="Gene3D" id="1.10.287.1490">
    <property type="match status" value="1"/>
</dbReference>
<feature type="coiled-coil region" evidence="12">
    <location>
        <begin position="366"/>
        <end position="621"/>
    </location>
</feature>
<evidence type="ECO:0000256" key="1">
    <source>
        <dbReference type="ARBA" id="ARBA00004123"/>
    </source>
</evidence>
<dbReference type="GO" id="GO:0016887">
    <property type="term" value="F:ATP hydrolysis activity"/>
    <property type="evidence" value="ECO:0007669"/>
    <property type="project" value="EnsemblFungi"/>
</dbReference>
<dbReference type="Gene3D" id="3.40.50.300">
    <property type="entry name" value="P-loop containing nucleotide triphosphate hydrolases"/>
    <property type="match status" value="2"/>
</dbReference>
<dbReference type="Gene3D" id="3.30.70.1620">
    <property type="match status" value="1"/>
</dbReference>
<dbReference type="OMA" id="CPALDNM"/>
<accession>G8JTM1</accession>
<evidence type="ECO:0000256" key="9">
    <source>
        <dbReference type="ARBA" id="ARBA00023242"/>
    </source>
</evidence>
<reference evidence="16" key="1">
    <citation type="journal article" date="2012" name="G3 (Bethesda)">
        <title>Pichia sorbitophila, an interspecies yeast hybrid reveals early steps of genome resolution following polyploidization.</title>
        <authorList>
            <person name="Leh Louis V."/>
            <person name="Despons L."/>
            <person name="Friedrich A."/>
            <person name="Martin T."/>
            <person name="Durrens P."/>
            <person name="Casaregola S."/>
            <person name="Neuveglise C."/>
            <person name="Fairhead C."/>
            <person name="Marck C."/>
            <person name="Cruz J.A."/>
            <person name="Straub M.L."/>
            <person name="Kugler V."/>
            <person name="Sacerdot C."/>
            <person name="Uzunov Z."/>
            <person name="Thierry A."/>
            <person name="Weiss S."/>
            <person name="Bleykasten C."/>
            <person name="De Montigny J."/>
            <person name="Jacques N."/>
            <person name="Jung P."/>
            <person name="Lemaire M."/>
            <person name="Mallet S."/>
            <person name="Morel G."/>
            <person name="Richard G.F."/>
            <person name="Sarkar A."/>
            <person name="Savel G."/>
            <person name="Schacherer J."/>
            <person name="Seret M.L."/>
            <person name="Talla E."/>
            <person name="Samson G."/>
            <person name="Jubin C."/>
            <person name="Poulain J."/>
            <person name="Vacherie B."/>
            <person name="Barbe V."/>
            <person name="Pelletier E."/>
            <person name="Sherman D.J."/>
            <person name="Westhof E."/>
            <person name="Weissenbach J."/>
            <person name="Baret P.V."/>
            <person name="Wincker P."/>
            <person name="Gaillardin C."/>
            <person name="Dujon B."/>
            <person name="Souciet J.L."/>
        </authorList>
    </citation>
    <scope>NUCLEOTIDE SEQUENCE [LARGE SCALE GENOMIC DNA]</scope>
    <source>
        <strain evidence="16">CBS 270.75 / DBVPG 7215 / KCTC 17166 / NRRL Y-17582</strain>
    </source>
</reference>
<dbReference type="Pfam" id="PF02463">
    <property type="entry name" value="SMC_N"/>
    <property type="match status" value="2"/>
</dbReference>
<keyword evidence="16" id="KW-1185">Reference proteome</keyword>
<evidence type="ECO:0000256" key="7">
    <source>
        <dbReference type="ARBA" id="ARBA00023054"/>
    </source>
</evidence>
<feature type="coiled-coil region" evidence="12">
    <location>
        <begin position="939"/>
        <end position="1062"/>
    </location>
</feature>
<comment type="subcellular location">
    <subcellularLocation>
        <location evidence="1 11">Nucleus</location>
    </subcellularLocation>
</comment>
<evidence type="ECO:0000256" key="3">
    <source>
        <dbReference type="ARBA" id="ARBA00022618"/>
    </source>
</evidence>
<evidence type="ECO:0000256" key="13">
    <source>
        <dbReference type="SAM" id="MobiDB-lite"/>
    </source>
</evidence>
<evidence type="ECO:0000256" key="4">
    <source>
        <dbReference type="ARBA" id="ARBA00022741"/>
    </source>
</evidence>
<dbReference type="PANTHER" id="PTHR18937">
    <property type="entry name" value="STRUCTURAL MAINTENANCE OF CHROMOSOMES SMC FAMILY MEMBER"/>
    <property type="match status" value="1"/>
</dbReference>
<dbReference type="GO" id="GO:0007076">
    <property type="term" value="P:mitotic chromosome condensation"/>
    <property type="evidence" value="ECO:0007669"/>
    <property type="project" value="EnsemblFungi"/>
</dbReference>
<dbReference type="InterPro" id="IPR036277">
    <property type="entry name" value="SMC_hinge_sf"/>
</dbReference>
<dbReference type="InterPro" id="IPR003395">
    <property type="entry name" value="RecF/RecN/SMC_N"/>
</dbReference>
<dbReference type="SMART" id="SM00968">
    <property type="entry name" value="SMC_hinge"/>
    <property type="match status" value="1"/>
</dbReference>
<evidence type="ECO:0000256" key="11">
    <source>
        <dbReference type="PIRNR" id="PIRNR005719"/>
    </source>
</evidence>
<dbReference type="GO" id="GO:0051301">
    <property type="term" value="P:cell division"/>
    <property type="evidence" value="ECO:0007669"/>
    <property type="project" value="UniProtKB-KW"/>
</dbReference>
<dbReference type="KEGG" id="erc:Ecym_4311"/>
<dbReference type="OrthoDB" id="5575062at2759"/>
<dbReference type="GO" id="GO:0070550">
    <property type="term" value="P:rDNA chromatin condensation"/>
    <property type="evidence" value="ECO:0007669"/>
    <property type="project" value="EnsemblFungi"/>
</dbReference>
<evidence type="ECO:0000313" key="16">
    <source>
        <dbReference type="Proteomes" id="UP000006790"/>
    </source>
</evidence>
<feature type="compositionally biased region" description="Low complexity" evidence="13">
    <location>
        <begin position="62"/>
        <end position="72"/>
    </location>
</feature>
<dbReference type="STRING" id="931890.G8JTM1"/>
<name>G8JTM1_ERECY</name>
<dbReference type="PIRSF" id="PIRSF005719">
    <property type="entry name" value="SMC"/>
    <property type="match status" value="1"/>
</dbReference>
<keyword evidence="5" id="KW-0498">Mitosis</keyword>
<evidence type="ECO:0000256" key="8">
    <source>
        <dbReference type="ARBA" id="ARBA00023067"/>
    </source>
</evidence>
<dbReference type="SUPFAM" id="SSF52540">
    <property type="entry name" value="P-loop containing nucleoside triphosphate hydrolases"/>
    <property type="match status" value="1"/>
</dbReference>
<dbReference type="InParanoid" id="G8JTM1"/>
<comment type="similarity">
    <text evidence="2">Belongs to the SMC family. SMC4 subfamily.</text>
</comment>
<dbReference type="Gene3D" id="1.20.1060.20">
    <property type="match status" value="1"/>
</dbReference>
<evidence type="ECO:0000256" key="5">
    <source>
        <dbReference type="ARBA" id="ARBA00022776"/>
    </source>
</evidence>
<dbReference type="eggNOG" id="KOG0996">
    <property type="taxonomic scope" value="Eukaryota"/>
</dbReference>
<evidence type="ECO:0000256" key="12">
    <source>
        <dbReference type="SAM" id="Coils"/>
    </source>
</evidence>
<dbReference type="Pfam" id="PF06470">
    <property type="entry name" value="SMC_hinge"/>
    <property type="match status" value="1"/>
</dbReference>
<dbReference type="GO" id="GO:0005634">
    <property type="term" value="C:nucleus"/>
    <property type="evidence" value="ECO:0007669"/>
    <property type="project" value="UniProtKB-SubCell"/>
</dbReference>
<sequence>MADLRTSKKPKHLDTPSKLMFGSPGRKHVASQASSNSTTALRGPSLQPPTYSQLSRGRSVYSQSPPRSPNRSPARRIELIQLSPIKNSRLELQKIYDGKQTTTKRLSIKNLILNNFKSYAGVQVVGPFHSSFSAVVGPNGSGKSNVIDSMLFVFGFRANKMRQGKLSNLIHKSENHENLSFCSVEITFQYVMDDADGNTKVLPDVQELSVMRKVFKNNTSKYYINGKESSYTEVTQFLRNEGIDLDHKRFLILQGEVESIAQMKPKADHEGDDGLLEYLEDIIGTAKYKSQIRDALVEMDTLNDICMEKEIRFELVEKEKRSLEAGKEQALEFIAKEKQLTLLKSKQLQWDINKETKKLAVTLDKISAFTEKLENERNKYGELQKEITDLRELSDNLEEQITKINAEKSQLVKDKLQLQRELVSSEEKLKSLNQKRTKAEKTLQVAEKNIRHCENNIRRLNEAQTEFENSLLELNESLHSERSELDAIKMSLRDKTSSISEEVASLEKELEPWTTKLEAKNSQIKLAESEILIIKESKLKLEQEISQLRKDIESYKDRIENHKKKINKLEKESAAITSFISTAQGECDSAKKKLVDMKQVLTNHRQRMTDARVALSNVENKNKVLGALCRLQKSGRIHGFHGRLGDLGTIDDKYDIAISVACPRLDDIVVETVECAQQCIEHLRKNKLGYARFILLDKLKKFNMAKVTTPENVPRLFDLTTPKNEIFAPALYSVLRDTLVAKDLAQANRVAYGTRRFRVVTLDGKLIDISGTMSGGGDRVVKGLMKSKQRSNDMYTSEEVQRMEAELTDRETNFKIATDTFQEMEAALQKYKDRQPNIDVEISKHKIDIDTLSSELQSKKDTLIELESTAENNQRDNGPLEDIENQLVALNSELVALKDESKVKNEQISELRAQIMKIGGLKLQSQNSKVDSLTQQLQIIVAKQKKNRTELKKNELEMNRASKQKLGAENDINHCEIELSKTNNSHEALQEGLRETEHLIEVIEDKKEQLNQEHETAKKNLDDKAAYVEKFKSEEIEMCTHLEKLKNLEHHIKAEISRTDEELNTLKLRDVEQLLQKLDEHNLPLESLTDRAVTPSNQCIPEMTVEDHDADMNDGEAKLISEDPNSFNDQESMDVDQDASYIGPGLPKLTEAELDNIDIEELALEIAQLKEYMDTAYADIDILEEYALRLAEYKRRKLDLNESVEKREEIRNRYEMLKKSRLEEFMDGFGIISMTVKEIYQMITMGGNAELELVDSLDPFSEGVLFSVMPPKKSWRNISNLSGGEKTLSSLALVFALHKYKPTPLYVMDEIDAALDFRNVSIVANYIKERTKNAQFIVISLRNNMFELAQQLIGIYKSSNMTKSTTLQNIDILNIK</sequence>
<dbReference type="GO" id="GO:0070058">
    <property type="term" value="P:tRNA gene clustering"/>
    <property type="evidence" value="ECO:0007669"/>
    <property type="project" value="EnsemblFungi"/>
</dbReference>
<dbReference type="FunFam" id="3.40.50.300:FF:000585">
    <property type="entry name" value="Structural maintenance of chromosomes 4"/>
    <property type="match status" value="1"/>
</dbReference>
<feature type="coiled-coil region" evidence="12">
    <location>
        <begin position="814"/>
        <end position="914"/>
    </location>
</feature>
<proteinExistence type="inferred from homology"/>
<feature type="coiled-coil region" evidence="12">
    <location>
        <begin position="1159"/>
        <end position="1220"/>
    </location>
</feature>
<feature type="compositionally biased region" description="Polar residues" evidence="13">
    <location>
        <begin position="31"/>
        <end position="40"/>
    </location>
</feature>
<dbReference type="GeneID" id="11472515"/>
<dbReference type="SUPFAM" id="SSF75553">
    <property type="entry name" value="Smc hinge domain"/>
    <property type="match status" value="1"/>
</dbReference>
<dbReference type="EMBL" id="CP002500">
    <property type="protein sequence ID" value="AET39374.1"/>
    <property type="molecule type" value="Genomic_DNA"/>
</dbReference>
<dbReference type="RefSeq" id="XP_003646191.1">
    <property type="nucleotide sequence ID" value="XM_003646143.1"/>
</dbReference>
<gene>
    <name evidence="15" type="ordered locus">Ecym_4311</name>
</gene>
<dbReference type="GO" id="GO:0003682">
    <property type="term" value="F:chromatin binding"/>
    <property type="evidence" value="ECO:0007669"/>
    <property type="project" value="EnsemblFungi"/>
</dbReference>
<dbReference type="FunCoup" id="G8JTM1">
    <property type="interactions" value="856"/>
</dbReference>
<keyword evidence="7 12" id="KW-0175">Coiled coil</keyword>
<feature type="domain" description="SMC hinge" evidence="14">
    <location>
        <begin position="638"/>
        <end position="751"/>
    </location>
</feature>
<dbReference type="InterPro" id="IPR027417">
    <property type="entry name" value="P-loop_NTPase"/>
</dbReference>
<dbReference type="FunFam" id="3.40.50.300:FF:000481">
    <property type="entry name" value="Structural maintenance of chromosomes 4"/>
    <property type="match status" value="1"/>
</dbReference>
<evidence type="ECO:0000313" key="15">
    <source>
        <dbReference type="EMBL" id="AET39374.1"/>
    </source>
</evidence>
<dbReference type="GO" id="GO:0005524">
    <property type="term" value="F:ATP binding"/>
    <property type="evidence" value="ECO:0007669"/>
    <property type="project" value="UniProtKB-KW"/>
</dbReference>
<keyword evidence="4" id="KW-0547">Nucleotide-binding</keyword>
<evidence type="ECO:0000256" key="2">
    <source>
        <dbReference type="ARBA" id="ARBA00006005"/>
    </source>
</evidence>
<dbReference type="GO" id="GO:0000796">
    <property type="term" value="C:condensin complex"/>
    <property type="evidence" value="ECO:0007669"/>
    <property type="project" value="EnsemblFungi"/>
</dbReference>